<dbReference type="EMBL" id="MKGL01000571">
    <property type="protein sequence ID" value="RNE97362.1"/>
    <property type="molecule type" value="Genomic_DNA"/>
</dbReference>
<dbReference type="PANTHER" id="PTHR10942">
    <property type="entry name" value="LEISHMANOLYSIN-LIKE PEPTIDASE"/>
    <property type="match status" value="1"/>
</dbReference>
<dbReference type="Gene3D" id="3.10.170.20">
    <property type="match status" value="1"/>
</dbReference>
<feature type="chain" id="PRO_5019084322" description="Leishmanolysin-like peptidase" evidence="18">
    <location>
        <begin position="43"/>
        <end position="274"/>
    </location>
</feature>
<keyword evidence="20" id="KW-1185">Reference proteome</keyword>
<dbReference type="GO" id="GO:0006508">
    <property type="term" value="P:proteolysis"/>
    <property type="evidence" value="ECO:0007669"/>
    <property type="project" value="UniProtKB-KW"/>
</dbReference>
<gene>
    <name evidence="19" type="ORF">TraAM80_09454</name>
</gene>
<evidence type="ECO:0000256" key="11">
    <source>
        <dbReference type="ARBA" id="ARBA00023136"/>
    </source>
</evidence>
<dbReference type="GO" id="GO:0016020">
    <property type="term" value="C:membrane"/>
    <property type="evidence" value="ECO:0007669"/>
    <property type="project" value="UniProtKB-SubCell"/>
</dbReference>
<evidence type="ECO:0000256" key="2">
    <source>
        <dbReference type="ARBA" id="ARBA00004370"/>
    </source>
</evidence>
<sequence length="274" mass="30565">MFKRKQHGQFIQAMCQPRRSTPFLPLAVFLLLLVCCAGGCLAVAPARKHRWGFDEMIGGGGRRRLRWCVMCRAEDRARCRRTLSPHKAWGVSGPRSASKCPRRTCTIRRGTVPQWGDVSMPDGRRVKCTEDIILTEAKKDIILKQLLPAAIKMHTDRLSVKPVEDTIRMPMPDHGLGPCSNFTIPSWHHTIGVSGADMILYVDAFLGREFVAVADVCATLKDGRPCAGVVNFNPRHVRATDEAVRITTHEIGHALGFSFNQFSEFNMLSNVSNV</sequence>
<evidence type="ECO:0000256" key="5">
    <source>
        <dbReference type="ARBA" id="ARBA00022723"/>
    </source>
</evidence>
<evidence type="ECO:0000256" key="15">
    <source>
        <dbReference type="PIRSR" id="PIRSR601577-1"/>
    </source>
</evidence>
<proteinExistence type="inferred from homology"/>
<keyword evidence="14" id="KW-0325">Glycoprotein</keyword>
<keyword evidence="4 17" id="KW-0645">Protease</keyword>
<keyword evidence="12" id="KW-0865">Zymogen</keyword>
<evidence type="ECO:0000256" key="4">
    <source>
        <dbReference type="ARBA" id="ARBA00022670"/>
    </source>
</evidence>
<dbReference type="PRINTS" id="PR00782">
    <property type="entry name" value="LSHMANOLYSIN"/>
</dbReference>
<keyword evidence="13" id="KW-1015">Disulfide bond</keyword>
<evidence type="ECO:0000256" key="12">
    <source>
        <dbReference type="ARBA" id="ARBA00023145"/>
    </source>
</evidence>
<evidence type="ECO:0000256" key="8">
    <source>
        <dbReference type="ARBA" id="ARBA00022833"/>
    </source>
</evidence>
<comment type="caution">
    <text evidence="19">The sequence shown here is derived from an EMBL/GenBank/DDBJ whole genome shotgun (WGS) entry which is preliminary data.</text>
</comment>
<dbReference type="AlphaFoldDB" id="A0A422MVU9"/>
<keyword evidence="9" id="KW-0130">Cell adhesion</keyword>
<evidence type="ECO:0000256" key="7">
    <source>
        <dbReference type="ARBA" id="ARBA00022801"/>
    </source>
</evidence>
<evidence type="ECO:0000256" key="14">
    <source>
        <dbReference type="ARBA" id="ARBA00023180"/>
    </source>
</evidence>
<evidence type="ECO:0000313" key="20">
    <source>
        <dbReference type="Proteomes" id="UP000283634"/>
    </source>
</evidence>
<keyword evidence="11" id="KW-0472">Membrane</keyword>
<protein>
    <recommendedName>
        <fullName evidence="17">Leishmanolysin-like peptidase</fullName>
        <ecNumber evidence="17">3.4.24.-</ecNumber>
    </recommendedName>
</protein>
<dbReference type="GO" id="GO:0007155">
    <property type="term" value="P:cell adhesion"/>
    <property type="evidence" value="ECO:0007669"/>
    <property type="project" value="UniProtKB-KW"/>
</dbReference>
<comment type="subcellular location">
    <subcellularLocation>
        <location evidence="2">Membrane</location>
    </subcellularLocation>
</comment>
<feature type="active site" evidence="15">
    <location>
        <position position="250"/>
    </location>
</feature>
<dbReference type="Proteomes" id="UP000283634">
    <property type="component" value="Unassembled WGS sequence"/>
</dbReference>
<feature type="binding site" evidence="16">
    <location>
        <position position="249"/>
    </location>
    <ligand>
        <name>Zn(2+)</name>
        <dbReference type="ChEBI" id="CHEBI:29105"/>
        <note>catalytic</note>
    </ligand>
</feature>
<evidence type="ECO:0000256" key="18">
    <source>
        <dbReference type="SAM" id="SignalP"/>
    </source>
</evidence>
<dbReference type="Pfam" id="PF01457">
    <property type="entry name" value="Peptidase_M8"/>
    <property type="match status" value="1"/>
</dbReference>
<dbReference type="GO" id="GO:0005737">
    <property type="term" value="C:cytoplasm"/>
    <property type="evidence" value="ECO:0007669"/>
    <property type="project" value="TreeGrafter"/>
</dbReference>
<dbReference type="GeneID" id="40333387"/>
<dbReference type="OrthoDB" id="527990at2759"/>
<organism evidence="19 20">
    <name type="scientific">Trypanosoma rangeli</name>
    <dbReference type="NCBI Taxonomy" id="5698"/>
    <lineage>
        <taxon>Eukaryota</taxon>
        <taxon>Discoba</taxon>
        <taxon>Euglenozoa</taxon>
        <taxon>Kinetoplastea</taxon>
        <taxon>Metakinetoplastina</taxon>
        <taxon>Trypanosomatida</taxon>
        <taxon>Trypanosomatidae</taxon>
        <taxon>Trypanosoma</taxon>
        <taxon>Herpetosoma</taxon>
    </lineage>
</organism>
<dbReference type="VEuPathDB" id="TriTrypDB:TRSC58_07004"/>
<evidence type="ECO:0000256" key="16">
    <source>
        <dbReference type="PIRSR" id="PIRSR601577-2"/>
    </source>
</evidence>
<dbReference type="GO" id="GO:0004222">
    <property type="term" value="F:metalloendopeptidase activity"/>
    <property type="evidence" value="ECO:0007669"/>
    <property type="project" value="UniProtKB-UniRule"/>
</dbReference>
<dbReference type="EC" id="3.4.24.-" evidence="17"/>
<dbReference type="SUPFAM" id="SSF55486">
    <property type="entry name" value="Metalloproteases ('zincins'), catalytic domain"/>
    <property type="match status" value="1"/>
</dbReference>
<keyword evidence="7 17" id="KW-0378">Hydrolase</keyword>
<evidence type="ECO:0000256" key="10">
    <source>
        <dbReference type="ARBA" id="ARBA00023049"/>
    </source>
</evidence>
<dbReference type="RefSeq" id="XP_029234086.1">
    <property type="nucleotide sequence ID" value="XM_029386135.1"/>
</dbReference>
<evidence type="ECO:0000256" key="13">
    <source>
        <dbReference type="ARBA" id="ARBA00023157"/>
    </source>
</evidence>
<comment type="cofactor">
    <cofactor evidence="16 17">
        <name>Zn(2+)</name>
        <dbReference type="ChEBI" id="CHEBI:29105"/>
    </cofactor>
    <text evidence="16 17">Binds 1 zinc ion per subunit.</text>
</comment>
<accession>A0A422MVU9</accession>
<reference evidence="19 20" key="1">
    <citation type="journal article" date="2018" name="BMC Genomics">
        <title>Genomic comparison of Trypanosoma conorhini and Trypanosoma rangeli to Trypanosoma cruzi strains of high and low virulence.</title>
        <authorList>
            <person name="Bradwell K.R."/>
            <person name="Koparde V.N."/>
            <person name="Matveyev A.V."/>
            <person name="Serrano M.G."/>
            <person name="Alves J.M."/>
            <person name="Parikh H."/>
            <person name="Huang B."/>
            <person name="Lee V."/>
            <person name="Espinosa-Alvarez O."/>
            <person name="Ortiz P.A."/>
            <person name="Costa-Martins A.G."/>
            <person name="Teixeira M.M."/>
            <person name="Buck G.A."/>
        </authorList>
    </citation>
    <scope>NUCLEOTIDE SEQUENCE [LARGE SCALE GENOMIC DNA]</scope>
    <source>
        <strain evidence="19 20">AM80</strain>
    </source>
</reference>
<evidence type="ECO:0000256" key="3">
    <source>
        <dbReference type="ARBA" id="ARBA00005860"/>
    </source>
</evidence>
<evidence type="ECO:0000313" key="19">
    <source>
        <dbReference type="EMBL" id="RNE97362.1"/>
    </source>
</evidence>
<name>A0A422MVU9_TRYRA</name>
<comment type="catalytic activity">
    <reaction evidence="1">
        <text>Preference for hydrophobic residues at P1 and P1' and basic residues at P2' and P3'. A model nonapeptide is cleaved at -Ala-Tyr-|-Leu-Lys-Lys-.</text>
        <dbReference type="EC" id="3.4.24.36"/>
    </reaction>
</comment>
<evidence type="ECO:0000256" key="1">
    <source>
        <dbReference type="ARBA" id="ARBA00001249"/>
    </source>
</evidence>
<evidence type="ECO:0000256" key="9">
    <source>
        <dbReference type="ARBA" id="ARBA00022889"/>
    </source>
</evidence>
<dbReference type="PANTHER" id="PTHR10942:SF0">
    <property type="entry name" value="LEISHMANOLYSIN-LIKE PEPTIDASE"/>
    <property type="match status" value="1"/>
</dbReference>
<keyword evidence="5 16" id="KW-0479">Metal-binding</keyword>
<feature type="binding site" evidence="16">
    <location>
        <position position="253"/>
    </location>
    <ligand>
        <name>Zn(2+)</name>
        <dbReference type="ChEBI" id="CHEBI:29105"/>
        <note>catalytic</note>
    </ligand>
</feature>
<dbReference type="GO" id="GO:0046872">
    <property type="term" value="F:metal ion binding"/>
    <property type="evidence" value="ECO:0007669"/>
    <property type="project" value="UniProtKB-KW"/>
</dbReference>
<keyword evidence="8 16" id="KW-0862">Zinc</keyword>
<feature type="signal peptide" evidence="18">
    <location>
        <begin position="1"/>
        <end position="42"/>
    </location>
</feature>
<feature type="non-terminal residue" evidence="19">
    <location>
        <position position="274"/>
    </location>
</feature>
<keyword evidence="10 16" id="KW-0482">Metalloprotease</keyword>
<keyword evidence="6 18" id="KW-0732">Signal</keyword>
<evidence type="ECO:0000256" key="6">
    <source>
        <dbReference type="ARBA" id="ARBA00022729"/>
    </source>
</evidence>
<comment type="similarity">
    <text evidence="3 17">Belongs to the peptidase M8 family.</text>
</comment>
<dbReference type="InterPro" id="IPR001577">
    <property type="entry name" value="Peptidase_M8"/>
</dbReference>
<evidence type="ECO:0000256" key="17">
    <source>
        <dbReference type="RuleBase" id="RU366077"/>
    </source>
</evidence>